<keyword evidence="2" id="KW-0489">Methyltransferase</keyword>
<organism evidence="6">
    <name type="scientific">bioreactor metagenome</name>
    <dbReference type="NCBI Taxonomy" id="1076179"/>
    <lineage>
        <taxon>unclassified sequences</taxon>
        <taxon>metagenomes</taxon>
        <taxon>ecological metagenomes</taxon>
    </lineage>
</organism>
<dbReference type="PRINTS" id="PR00506">
    <property type="entry name" value="D21N6MTFRASE"/>
</dbReference>
<proteinExistence type="inferred from homology"/>
<accession>A0A644VXX3</accession>
<dbReference type="Gene3D" id="3.40.50.150">
    <property type="entry name" value="Vaccinia Virus protein VP39"/>
    <property type="match status" value="1"/>
</dbReference>
<dbReference type="PROSITE" id="PS00092">
    <property type="entry name" value="N6_MTASE"/>
    <property type="match status" value="1"/>
</dbReference>
<dbReference type="PIRSF" id="PIRSF015855">
    <property type="entry name" value="TypeIII_Mtase_mKpnI"/>
    <property type="match status" value="1"/>
</dbReference>
<dbReference type="EMBL" id="VSSQ01000502">
    <property type="protein sequence ID" value="MPL96271.1"/>
    <property type="molecule type" value="Genomic_DNA"/>
</dbReference>
<dbReference type="AlphaFoldDB" id="A0A644VXX3"/>
<sequence>MENINDLMPLSKDWNKERLTQLRNLFPDLFTNEGKLNIEELKKVVDPASVSETERYEFRWFGKSAAKRNAYTPSNATLMFDDARSVNPNESENLIIEGENLEVLKLLSGSYREQVKCIYIDPPYNTGGDLIYNDDFSQDKKAYWEDAGITENGIKIDTNIEIDGRYHSNWLNMMYSRLLISRTLLKDDGAIFISIDDNEVHHLKKLCDEVFGEENYINTVSIKAKPSAGASGGGEDKRLKKNTEYLMIYVKNRDIDALDLDKAYDEVKLTEHIQYMRDEKKSWKYTRVLKEFGTKELTTTVKDGDGNDIKIFTHSNFEMKSISELIEEEGISEEEVYKKYFTKVFRDTNAQSSIRGRVMTAIGKEDGLFSIEYVPRSGRNKGQLTTVYYKGTNKDQIAWLKDIAVENGTDITIRAKTGTLWLDFNWNNVSKEGEISFPNGKKPIAFIQRMLELSTNAENEDLILDFFGGSGSTGHAVMDLNFKDNGNRKFILIQLPETTENEPDLVKAGYKTISAVTIDRNKKVALKLIEDKKAKQPDLFSNGHKDDAINGLGFKVFKLVKSNFPRVEWAPDVEKTDEENIASLKKYIADKEAQLVTAFNRNELLTEILLKNGFQLNYKADKQEQFKKNEILLATDGIKETLICLDVTIEADTVEYFKKHTDKKFICLERALDTTKKYNLKHYLGDMFNAF</sequence>
<dbReference type="GO" id="GO:0032259">
    <property type="term" value="P:methylation"/>
    <property type="evidence" value="ECO:0007669"/>
    <property type="project" value="UniProtKB-KW"/>
</dbReference>
<dbReference type="InterPro" id="IPR029063">
    <property type="entry name" value="SAM-dependent_MTases_sf"/>
</dbReference>
<name>A0A644VXX3_9ZZZZ</name>
<comment type="caution">
    <text evidence="6">The sequence shown here is derived from an EMBL/GenBank/DDBJ whole genome shotgun (WGS) entry which is preliminary data.</text>
</comment>
<comment type="similarity">
    <text evidence="1">Belongs to the N(4)/N(6)-methyltransferase family.</text>
</comment>
<gene>
    <name evidence="6" type="ORF">SDC9_42446</name>
</gene>
<dbReference type="InterPro" id="IPR002052">
    <property type="entry name" value="DNA_methylase_N6_adenine_CS"/>
</dbReference>
<dbReference type="InterPro" id="IPR002295">
    <property type="entry name" value="N4/N6-MTase_EcoPI_Mod-like"/>
</dbReference>
<evidence type="ECO:0000256" key="4">
    <source>
        <dbReference type="ARBA" id="ARBA00022691"/>
    </source>
</evidence>
<dbReference type="GO" id="GO:0003677">
    <property type="term" value="F:DNA binding"/>
    <property type="evidence" value="ECO:0007669"/>
    <property type="project" value="InterPro"/>
</dbReference>
<reference evidence="6" key="1">
    <citation type="submission" date="2019-08" db="EMBL/GenBank/DDBJ databases">
        <authorList>
            <person name="Kucharzyk K."/>
            <person name="Murdoch R.W."/>
            <person name="Higgins S."/>
            <person name="Loffler F."/>
        </authorList>
    </citation>
    <scope>NUCLEOTIDE SEQUENCE</scope>
</reference>
<feature type="domain" description="DNA methylase N-4/N-6" evidence="5">
    <location>
        <begin position="115"/>
        <end position="493"/>
    </location>
</feature>
<dbReference type="Pfam" id="PF01555">
    <property type="entry name" value="N6_N4_Mtase"/>
    <property type="match status" value="1"/>
</dbReference>
<keyword evidence="3" id="KW-0808">Transferase</keyword>
<dbReference type="InterPro" id="IPR002941">
    <property type="entry name" value="DNA_methylase_N4/N6"/>
</dbReference>
<keyword evidence="4" id="KW-0949">S-adenosyl-L-methionine</keyword>
<evidence type="ECO:0000256" key="3">
    <source>
        <dbReference type="ARBA" id="ARBA00022679"/>
    </source>
</evidence>
<evidence type="ECO:0000256" key="1">
    <source>
        <dbReference type="ARBA" id="ARBA00006594"/>
    </source>
</evidence>
<evidence type="ECO:0000256" key="2">
    <source>
        <dbReference type="ARBA" id="ARBA00022603"/>
    </source>
</evidence>
<evidence type="ECO:0000259" key="5">
    <source>
        <dbReference type="Pfam" id="PF01555"/>
    </source>
</evidence>
<dbReference type="SUPFAM" id="SSF53335">
    <property type="entry name" value="S-adenosyl-L-methionine-dependent methyltransferases"/>
    <property type="match status" value="1"/>
</dbReference>
<dbReference type="GO" id="GO:0008170">
    <property type="term" value="F:N-methyltransferase activity"/>
    <property type="evidence" value="ECO:0007669"/>
    <property type="project" value="InterPro"/>
</dbReference>
<protein>
    <recommendedName>
        <fullName evidence="5">DNA methylase N-4/N-6 domain-containing protein</fullName>
    </recommendedName>
</protein>
<evidence type="ECO:0000313" key="6">
    <source>
        <dbReference type="EMBL" id="MPL96271.1"/>
    </source>
</evidence>